<accession>A0A3B0TVC0</accession>
<feature type="region of interest" description="Disordered" evidence="1">
    <location>
        <begin position="85"/>
        <end position="162"/>
    </location>
</feature>
<feature type="compositionally biased region" description="Basic and acidic residues" evidence="1">
    <location>
        <begin position="113"/>
        <end position="152"/>
    </location>
</feature>
<evidence type="ECO:0000313" key="2">
    <source>
        <dbReference type="EMBL" id="VAW12534.1"/>
    </source>
</evidence>
<gene>
    <name evidence="2" type="ORF">MNBD_BACTEROID01-1239</name>
</gene>
<dbReference type="EMBL" id="UOEP01000003">
    <property type="protein sequence ID" value="VAW12534.1"/>
    <property type="molecule type" value="Genomic_DNA"/>
</dbReference>
<organism evidence="2">
    <name type="scientific">hydrothermal vent metagenome</name>
    <dbReference type="NCBI Taxonomy" id="652676"/>
    <lineage>
        <taxon>unclassified sequences</taxon>
        <taxon>metagenomes</taxon>
        <taxon>ecological metagenomes</taxon>
    </lineage>
</organism>
<evidence type="ECO:0000256" key="1">
    <source>
        <dbReference type="SAM" id="MobiDB-lite"/>
    </source>
</evidence>
<dbReference type="AlphaFoldDB" id="A0A3B0TVC0"/>
<name>A0A3B0TVC0_9ZZZZ</name>
<protein>
    <submittedName>
        <fullName evidence="2">Uncharacterized protein</fullName>
    </submittedName>
</protein>
<proteinExistence type="predicted"/>
<sequence>MENYKLVNILIKDMLEMENLISGIKLNRSYEPLEIEFLQTRVKGARQLLELLQNRNKPGTAEAFAAQPPEETTAPAHEIKTEEAVEEIAEEEKPEGNKSPAGLKKTKSPIGQEKPEKAMEDKEGTPIQEEKSKASENNSRDEMPLNKEDGQQKKARTLGDSLLKENSVNDMISGSSGNLEYKLSNRPLSSLESAIGINDRFLFTRELFDGNGEEFNSALVKLDSLNSIQEAVAYLRDNFKWKKNETSLKFISLVKRRFANE</sequence>
<reference evidence="2" key="1">
    <citation type="submission" date="2018-06" db="EMBL/GenBank/DDBJ databases">
        <authorList>
            <person name="Zhirakovskaya E."/>
        </authorList>
    </citation>
    <scope>NUCLEOTIDE SEQUENCE</scope>
</reference>